<dbReference type="SUPFAM" id="SSF50978">
    <property type="entry name" value="WD40 repeat-like"/>
    <property type="match status" value="2"/>
</dbReference>
<reference evidence="1" key="1">
    <citation type="submission" date="2020-10" db="EMBL/GenBank/DDBJ databases">
        <authorList>
            <person name="Roach M.J.R."/>
        </authorList>
    </citation>
    <scope>NUCLEOTIDE SEQUENCE</scope>
    <source>
        <strain evidence="1">CBS 1945</strain>
    </source>
</reference>
<gene>
    <name evidence="1" type="ORF">FOA43_000134</name>
</gene>
<proteinExistence type="predicted"/>
<dbReference type="OrthoDB" id="6252103at2759"/>
<protein>
    <submittedName>
        <fullName evidence="1">Uncharacterized protein</fullName>
    </submittedName>
</protein>
<keyword evidence="2" id="KW-1185">Reference proteome</keyword>
<sequence>MSFELDIVGGLSTASKSDRLVDVKGDLIAYTSGQRVIVCKLESQNVRNPFKWKRFYYTKYKTGEKRASSIPVSCDRFGFPLSPSPIIVQSQPSQSPRLNMLEQFVQSKPSKLTNISCIALSPNEQLLAIGEVGVTTGRILVYSLAPDAAQHPLFVIKSHRFGVAMLEFSPDSQLLCSLGVRRDSSMKIWSISGEQRPVLMADVTVPTAVIRPIWFNSKTIITLGKAHLKVWDMDSSCSFKGHNILIQESLSRSKFIDAAVLGIEGIIILASDGRLGYLDLDSQPLYLSFLTQLSSSVLRILVDYESMVLTTAGDGIQLIPLSDTPASQSIAHSSIDKLISGMWSCSHHGLIYLNDGCLYAVDSTLKGDSCQLVDSLKGTLTGLKRSFDHQIVAWSAEGDVTTFLQGGFPSLIASLGNSGEELTALDMYKGNLVQATNRGVVSFYRKYSNSYEKIASFQSHQAIVKSVIFFQVKGLLAAASGAQDGTISVFIQPESNGLLWERVKILSGKGKASVIKLLFINGCLLAALSDKTIGVYRISNQMVGGLIVSSEMSVQLTALPLDIGIYENQLLVSTDGRQLVSFSLRGFLLSETRQFADGNGLPIRISCFSIKHGYLLIGSSTGEVLVFDYKNGTLLAEQYGDSRITSIILDDTCKRLITASEDRCIQFWKCRYDVARAPMTPHTLHDVLTGLHTPLSLKSTPSRNTYSPQSSSDFIGSTVSQLEQLQHGIATGKVNVQKNSKAISNLDAELKTTINLLQDRRRRAFDDKENIIG</sequence>
<dbReference type="PANTHER" id="PTHR45589:SF1">
    <property type="entry name" value="WD REPEAT DOMAIN 62, ISOFORM G"/>
    <property type="match status" value="1"/>
</dbReference>
<dbReference type="InterPro" id="IPR036322">
    <property type="entry name" value="WD40_repeat_dom_sf"/>
</dbReference>
<dbReference type="InterPro" id="IPR052779">
    <property type="entry name" value="WDR62"/>
</dbReference>
<name>A0A875RY51_EENNA</name>
<organism evidence="1 2">
    <name type="scientific">Eeniella nana</name>
    <name type="common">Yeast</name>
    <name type="synonym">Brettanomyces nanus</name>
    <dbReference type="NCBI Taxonomy" id="13502"/>
    <lineage>
        <taxon>Eukaryota</taxon>
        <taxon>Fungi</taxon>
        <taxon>Dikarya</taxon>
        <taxon>Ascomycota</taxon>
        <taxon>Saccharomycotina</taxon>
        <taxon>Pichiomycetes</taxon>
        <taxon>Pichiales</taxon>
        <taxon>Pichiaceae</taxon>
        <taxon>Brettanomyces</taxon>
    </lineage>
</organism>
<dbReference type="EMBL" id="CP064812">
    <property type="protein sequence ID" value="QPG72832.1"/>
    <property type="molecule type" value="Genomic_DNA"/>
</dbReference>
<dbReference type="Proteomes" id="UP000662931">
    <property type="component" value="Chromosome 1"/>
</dbReference>
<dbReference type="Pfam" id="PF00400">
    <property type="entry name" value="WD40"/>
    <property type="match status" value="2"/>
</dbReference>
<dbReference type="KEGG" id="bnn:FOA43_000134"/>
<dbReference type="Gene3D" id="2.130.10.10">
    <property type="entry name" value="YVTN repeat-like/Quinoprotein amine dehydrogenase"/>
    <property type="match status" value="2"/>
</dbReference>
<evidence type="ECO:0000313" key="2">
    <source>
        <dbReference type="Proteomes" id="UP000662931"/>
    </source>
</evidence>
<dbReference type="InterPro" id="IPR015943">
    <property type="entry name" value="WD40/YVTN_repeat-like_dom_sf"/>
</dbReference>
<dbReference type="SMART" id="SM00320">
    <property type="entry name" value="WD40"/>
    <property type="match status" value="4"/>
</dbReference>
<accession>A0A875RY51</accession>
<dbReference type="InterPro" id="IPR001680">
    <property type="entry name" value="WD40_rpt"/>
</dbReference>
<dbReference type="RefSeq" id="XP_038776397.1">
    <property type="nucleotide sequence ID" value="XM_038920469.1"/>
</dbReference>
<evidence type="ECO:0000313" key="1">
    <source>
        <dbReference type="EMBL" id="QPG72832.1"/>
    </source>
</evidence>
<dbReference type="GeneID" id="62193535"/>
<dbReference type="PANTHER" id="PTHR45589">
    <property type="entry name" value="WD REPEAT DOMAIN 62, ISOFORM G"/>
    <property type="match status" value="1"/>
</dbReference>
<dbReference type="AlphaFoldDB" id="A0A875RY51"/>